<organism evidence="10 11">
    <name type="scientific">Neglectibacter timonensis</name>
    <dbReference type="NCBI Taxonomy" id="1776382"/>
    <lineage>
        <taxon>Bacteria</taxon>
        <taxon>Bacillati</taxon>
        <taxon>Bacillota</taxon>
        <taxon>Clostridia</taxon>
        <taxon>Eubacteriales</taxon>
        <taxon>Oscillospiraceae</taxon>
        <taxon>Neglectibacter</taxon>
    </lineage>
</organism>
<feature type="transmembrane region" description="Helical" evidence="8">
    <location>
        <begin position="75"/>
        <end position="98"/>
    </location>
</feature>
<name>A0ABT1RVM7_9FIRM</name>
<evidence type="ECO:0000256" key="1">
    <source>
        <dbReference type="ARBA" id="ARBA00000085"/>
    </source>
</evidence>
<dbReference type="GeneID" id="90533898"/>
<dbReference type="Pfam" id="PF02518">
    <property type="entry name" value="HATPase_c"/>
    <property type="match status" value="1"/>
</dbReference>
<dbReference type="InterPro" id="IPR050980">
    <property type="entry name" value="2C_sensor_his_kinase"/>
</dbReference>
<dbReference type="PRINTS" id="PR00344">
    <property type="entry name" value="BCTRLSENSOR"/>
</dbReference>
<keyword evidence="7" id="KW-0902">Two-component regulatory system</keyword>
<dbReference type="InterPro" id="IPR003594">
    <property type="entry name" value="HATPase_dom"/>
</dbReference>
<dbReference type="InterPro" id="IPR004358">
    <property type="entry name" value="Sig_transdc_His_kin-like_C"/>
</dbReference>
<feature type="domain" description="Histidine kinase" evidence="9">
    <location>
        <begin position="153"/>
        <end position="347"/>
    </location>
</feature>
<evidence type="ECO:0000256" key="6">
    <source>
        <dbReference type="ARBA" id="ARBA00022840"/>
    </source>
</evidence>
<evidence type="ECO:0000256" key="8">
    <source>
        <dbReference type="SAM" id="Phobius"/>
    </source>
</evidence>
<feature type="transmembrane region" description="Helical" evidence="8">
    <location>
        <begin position="9"/>
        <end position="31"/>
    </location>
</feature>
<dbReference type="PANTHER" id="PTHR44936">
    <property type="entry name" value="SENSOR PROTEIN CREC"/>
    <property type="match status" value="1"/>
</dbReference>
<dbReference type="SMART" id="SM00387">
    <property type="entry name" value="HATPase_c"/>
    <property type="match status" value="1"/>
</dbReference>
<evidence type="ECO:0000256" key="3">
    <source>
        <dbReference type="ARBA" id="ARBA00022679"/>
    </source>
</evidence>
<keyword evidence="8" id="KW-0472">Membrane</keyword>
<dbReference type="EMBL" id="JANFZH010000003">
    <property type="protein sequence ID" value="MCQ4838727.1"/>
    <property type="molecule type" value="Genomic_DNA"/>
</dbReference>
<evidence type="ECO:0000256" key="5">
    <source>
        <dbReference type="ARBA" id="ARBA00022777"/>
    </source>
</evidence>
<keyword evidence="5 10" id="KW-0418">Kinase</keyword>
<dbReference type="Gene3D" id="3.30.565.10">
    <property type="entry name" value="Histidine kinase-like ATPase, C-terminal domain"/>
    <property type="match status" value="1"/>
</dbReference>
<protein>
    <recommendedName>
        <fullName evidence="2">histidine kinase</fullName>
        <ecNumber evidence="2">2.7.13.3</ecNumber>
    </recommendedName>
</protein>
<dbReference type="SUPFAM" id="SSF55874">
    <property type="entry name" value="ATPase domain of HSP90 chaperone/DNA topoisomerase II/histidine kinase"/>
    <property type="match status" value="1"/>
</dbReference>
<accession>A0ABT1RVM7</accession>
<dbReference type="GO" id="GO:0016301">
    <property type="term" value="F:kinase activity"/>
    <property type="evidence" value="ECO:0007669"/>
    <property type="project" value="UniProtKB-KW"/>
</dbReference>
<dbReference type="PANTHER" id="PTHR44936:SF10">
    <property type="entry name" value="SENSOR PROTEIN RSTB"/>
    <property type="match status" value="1"/>
</dbReference>
<comment type="caution">
    <text evidence="10">The sequence shown here is derived from an EMBL/GenBank/DDBJ whole genome shotgun (WGS) entry which is preliminary data.</text>
</comment>
<evidence type="ECO:0000313" key="11">
    <source>
        <dbReference type="Proteomes" id="UP001524473"/>
    </source>
</evidence>
<comment type="catalytic activity">
    <reaction evidence="1">
        <text>ATP + protein L-histidine = ADP + protein N-phospho-L-histidine.</text>
        <dbReference type="EC" id="2.7.13.3"/>
    </reaction>
</comment>
<keyword evidence="6" id="KW-0067">ATP-binding</keyword>
<evidence type="ECO:0000256" key="4">
    <source>
        <dbReference type="ARBA" id="ARBA00022741"/>
    </source>
</evidence>
<evidence type="ECO:0000256" key="7">
    <source>
        <dbReference type="ARBA" id="ARBA00023012"/>
    </source>
</evidence>
<dbReference type="Proteomes" id="UP001524473">
    <property type="component" value="Unassembled WGS sequence"/>
</dbReference>
<keyword evidence="11" id="KW-1185">Reference proteome</keyword>
<keyword evidence="8" id="KW-0812">Transmembrane</keyword>
<dbReference type="InterPro" id="IPR036890">
    <property type="entry name" value="HATPase_C_sf"/>
</dbReference>
<keyword evidence="4" id="KW-0547">Nucleotide-binding</keyword>
<gene>
    <name evidence="10" type="ORF">NE695_02215</name>
</gene>
<dbReference type="RefSeq" id="WP_066867366.1">
    <property type="nucleotide sequence ID" value="NZ_CABKVV010000014.1"/>
</dbReference>
<dbReference type="InterPro" id="IPR005467">
    <property type="entry name" value="His_kinase_dom"/>
</dbReference>
<evidence type="ECO:0000256" key="2">
    <source>
        <dbReference type="ARBA" id="ARBA00012438"/>
    </source>
</evidence>
<evidence type="ECO:0000313" key="10">
    <source>
        <dbReference type="EMBL" id="MCQ4838727.1"/>
    </source>
</evidence>
<proteinExistence type="predicted"/>
<evidence type="ECO:0000259" key="9">
    <source>
        <dbReference type="PROSITE" id="PS50109"/>
    </source>
</evidence>
<keyword evidence="8" id="KW-1133">Transmembrane helix</keyword>
<reference evidence="10 11" key="1">
    <citation type="submission" date="2022-06" db="EMBL/GenBank/DDBJ databases">
        <title>Isolation of gut microbiota from human fecal samples.</title>
        <authorList>
            <person name="Pamer E.G."/>
            <person name="Barat B."/>
            <person name="Waligurski E."/>
            <person name="Medina S."/>
            <person name="Paddock L."/>
            <person name="Mostad J."/>
        </authorList>
    </citation>
    <scope>NUCLEOTIDE SEQUENCE [LARGE SCALE GENOMIC DNA]</scope>
    <source>
        <strain evidence="10 11">DFI.9.73</strain>
    </source>
</reference>
<dbReference type="PROSITE" id="PS50109">
    <property type="entry name" value="HIS_KIN"/>
    <property type="match status" value="1"/>
</dbReference>
<sequence length="350" mass="39679">MSGVKKRTWLLIAGYTLLLSLCIVLCFYLFVRNSSADTSELPKILFYTRSGQAVPDNSITSAELHDYFRAAFFRYLPMLIAAVCLLVLLFSCVLLLGVRALERRHNRVIASDLRDLTEAELDRVREMDLKEEYQGIHERLSAYEEDQRRLHSFIAHEQKNLIMLIKARLNPASDPLLVKDIDKLAQSVDDILTISAHRDTSRETVDLALIAAEECDAYQGVCRSLTFQFDEDGSYTILGKEQWLRRAVDNLLDNAVKYGGGNPVVVTLEQQHDSVLLHVRDHGHGMSEEEEEPIFEHGYQIRALNKDGYGIGLSLVQHVCTLCDGFVRVRSYKEQGSEFILAFPLISAGR</sequence>
<keyword evidence="3" id="KW-0808">Transferase</keyword>
<dbReference type="EC" id="2.7.13.3" evidence="2"/>